<feature type="domain" description="NAD-dependent epimerase/dehydratase" evidence="1">
    <location>
        <begin position="20"/>
        <end position="260"/>
    </location>
</feature>
<gene>
    <name evidence="2" type="ORF">DFJ69_6078</name>
</gene>
<evidence type="ECO:0000313" key="2">
    <source>
        <dbReference type="EMBL" id="REF00532.1"/>
    </source>
</evidence>
<comment type="caution">
    <text evidence="2">The sequence shown here is derived from an EMBL/GenBank/DDBJ whole genome shotgun (WGS) entry which is preliminary data.</text>
</comment>
<protein>
    <submittedName>
        <fullName evidence="2">Nucleoside-diphosphate-sugar epimerase</fullName>
    </submittedName>
</protein>
<dbReference type="SUPFAM" id="SSF51735">
    <property type="entry name" value="NAD(P)-binding Rossmann-fold domains"/>
    <property type="match status" value="1"/>
</dbReference>
<dbReference type="EMBL" id="QTTT01000001">
    <property type="protein sequence ID" value="REF00532.1"/>
    <property type="molecule type" value="Genomic_DNA"/>
</dbReference>
<keyword evidence="3" id="KW-1185">Reference proteome</keyword>
<dbReference type="Pfam" id="PF01370">
    <property type="entry name" value="Epimerase"/>
    <property type="match status" value="1"/>
</dbReference>
<dbReference type="Proteomes" id="UP000256661">
    <property type="component" value="Unassembled WGS sequence"/>
</dbReference>
<proteinExistence type="predicted"/>
<dbReference type="InterPro" id="IPR036291">
    <property type="entry name" value="NAD(P)-bd_dom_sf"/>
</dbReference>
<dbReference type="Gene3D" id="3.40.50.720">
    <property type="entry name" value="NAD(P)-binding Rossmann-like Domain"/>
    <property type="match status" value="1"/>
</dbReference>
<evidence type="ECO:0000313" key="3">
    <source>
        <dbReference type="Proteomes" id="UP000256661"/>
    </source>
</evidence>
<reference evidence="2 3" key="1">
    <citation type="submission" date="2018-08" db="EMBL/GenBank/DDBJ databases">
        <title>Sequencing the genomes of 1000 actinobacteria strains.</title>
        <authorList>
            <person name="Klenk H.-P."/>
        </authorList>
    </citation>
    <scope>NUCLEOTIDE SEQUENCE [LARGE SCALE GENOMIC DNA]</scope>
    <source>
        <strain evidence="2 3">DSM 43927</strain>
    </source>
</reference>
<name>A0A3D9T9T6_9ACTN</name>
<accession>A0A3D9T9T6</accession>
<dbReference type="PANTHER" id="PTHR43245:SF13">
    <property type="entry name" value="UDP-D-APIOSE_UDP-D-XYLOSE SYNTHASE 2"/>
    <property type="match status" value="1"/>
</dbReference>
<sequence>MTIYRIPQAPSDRRPATGLVVVTGVCGFVGSHLAEHLLAREGTKVLGVDLRKPDEDPRTSAIMAELQARPGFELVSADVGDAAVAARLKEAAAVVHLAAPTDVAASWGSGFADQTASLLSSHRLLEGCANARVPRVVVASSAHVYGHVVGPAREDTPVAPNSPYGVVKLATERLAMAFARRPGSTMSAVAVRLFTGFGTRVNPAMVVPRMFRSALTKQPMPLYGDGRVTHTWTHVDDLVDALTRAIGIPLEAGQAEVVNAAGADQASLRQVGDLIGQIVGSPVLWEPAGERPGDTAGLHADLTHAHRILGFAPRVGLREGLESLWQTYAVGPATAAVPAERQTR</sequence>
<dbReference type="InterPro" id="IPR050177">
    <property type="entry name" value="Lipid_A_modif_metabolic_enz"/>
</dbReference>
<dbReference type="PANTHER" id="PTHR43245">
    <property type="entry name" value="BIFUNCTIONAL POLYMYXIN RESISTANCE PROTEIN ARNA"/>
    <property type="match status" value="1"/>
</dbReference>
<dbReference type="InterPro" id="IPR001509">
    <property type="entry name" value="Epimerase_deHydtase"/>
</dbReference>
<dbReference type="AlphaFoldDB" id="A0A3D9T9T6"/>
<organism evidence="2 3">
    <name type="scientific">Thermomonospora umbrina</name>
    <dbReference type="NCBI Taxonomy" id="111806"/>
    <lineage>
        <taxon>Bacteria</taxon>
        <taxon>Bacillati</taxon>
        <taxon>Actinomycetota</taxon>
        <taxon>Actinomycetes</taxon>
        <taxon>Streptosporangiales</taxon>
        <taxon>Thermomonosporaceae</taxon>
        <taxon>Thermomonospora</taxon>
    </lineage>
</organism>
<dbReference type="RefSeq" id="WP_116025672.1">
    <property type="nucleotide sequence ID" value="NZ_QTTT01000001.1"/>
</dbReference>
<evidence type="ECO:0000259" key="1">
    <source>
        <dbReference type="Pfam" id="PF01370"/>
    </source>
</evidence>
<dbReference type="OrthoDB" id="3505012at2"/>